<gene>
    <name evidence="5" type="ORF">SK128_001374</name>
</gene>
<feature type="repeat" description="PPR" evidence="2">
    <location>
        <begin position="216"/>
        <end position="250"/>
    </location>
</feature>
<organism evidence="5 6">
    <name type="scientific">Halocaridina rubra</name>
    <name type="common">Hawaiian red shrimp</name>
    <dbReference type="NCBI Taxonomy" id="373956"/>
    <lineage>
        <taxon>Eukaryota</taxon>
        <taxon>Metazoa</taxon>
        <taxon>Ecdysozoa</taxon>
        <taxon>Arthropoda</taxon>
        <taxon>Crustacea</taxon>
        <taxon>Multicrustacea</taxon>
        <taxon>Malacostraca</taxon>
        <taxon>Eumalacostraca</taxon>
        <taxon>Eucarida</taxon>
        <taxon>Decapoda</taxon>
        <taxon>Pleocyemata</taxon>
        <taxon>Caridea</taxon>
        <taxon>Atyoidea</taxon>
        <taxon>Atyidae</taxon>
        <taxon>Halocaridina</taxon>
    </lineage>
</organism>
<dbReference type="NCBIfam" id="TIGR00756">
    <property type="entry name" value="PPR"/>
    <property type="match status" value="1"/>
</dbReference>
<dbReference type="Gene3D" id="1.25.40.10">
    <property type="entry name" value="Tetratricopeptide repeat domain"/>
    <property type="match status" value="3"/>
</dbReference>
<feature type="repeat" description="PPR" evidence="2">
    <location>
        <begin position="181"/>
        <end position="215"/>
    </location>
</feature>
<reference evidence="5 6" key="1">
    <citation type="submission" date="2023-11" db="EMBL/GenBank/DDBJ databases">
        <title>Halocaridina rubra genome assembly.</title>
        <authorList>
            <person name="Smith C."/>
        </authorList>
    </citation>
    <scope>NUCLEOTIDE SEQUENCE [LARGE SCALE GENOMIC DNA]</scope>
    <source>
        <strain evidence="5">EP-1</strain>
        <tissue evidence="5">Whole</tissue>
    </source>
</reference>
<dbReference type="EMBL" id="JAXCGZ010021160">
    <property type="protein sequence ID" value="KAK7057041.1"/>
    <property type="molecule type" value="Genomic_DNA"/>
</dbReference>
<sequence>MASILRSGSFLRLFSGFKHSLSSSYSRYEVTRLQKYQTCHVNLNIVRTFAAQKPLENVAAAQTPAPSLDKILYRIDGDIRRTGRLTKKDLDDVFGELKFLKYASSTQSLLLIRCCGSLVPEELPEVRNKLVQEIWDTLLKFNIPLDISHYNALLKVYLENEHKFSPSEFLAALEKSGIEPNRVTYQRLISRYCADGDIDGASKILEYMKEKGLPVNENVFNALIMGHARANDMESAHGVLSVMQGAGLDPSPETYMMLMVGYAEHGDIEGLNKIITECEAAEVCLYNREYMEVILALAKNGYSQHVTKLIDKLEKVYGYQQDSMNLIFRLLNVGCDEVAYQIFETMSLPQNAEGDTVPVGTFFIRQLIKSGMYSVATTIQYCQRMKREGLNLYAMERALQNALILEKPELAMAISRVMMEDGATLRPHYFWPIIVQYGNQGQREMLLNTIKEMIMLEIPVTLETCRDYVFPSLVGETKDEEHTIAALKDCGMPLPNIITGYVFYYMDKRDLPSAAKLLSRYRVRLTKLIRRDLADAYVRTKDAVSAAAVLGQMVDSPKKENMDVAEEASSMDEEPERDEGPERSSLDIGGLFLMDVLYLSRQQNVEDIFVPLLKAMEARGISIGNSTVLQSRLGENMTEEIANLLNNLSSGDLSLQPLLRESKPLNQQSVAELEHRLAELEIKNLPHTSVLSQLLGSYARARDIDKAETAKQKLHSLEYPLSSGNYALLIDMYSLEGMAAKALNLYREFKTREPDSNITPNKSLRLASAVILDGQFEEAVKILEENAPEPEGEDPVLGFIVARFLNSVSEKCDTATIQRLIDILLQYNYAKKSISLVHGPLIKSHLNNNNLDGAMEAFEKVCKEYQVTPMKHDLTLVCIRQEDTVKLQKIMDLSIEVHGEMNSLYDLVFAFIECGKIRQAKKILDTPGLRARHQRLESRCKRLLEETRFVELEHLVTVTKDIFDINRNMMFTYLFEAYKRQDDCDKALGIWTSMQEENIEPHDSFLWELAQLLKKHGRDVPFAVPQAPVRPAAVMKTPPQSTETARTTAESASEISKSTFNKALKEKDLISALRAKQKFVESGKTLTVTEESKLIEAFVQDSRLDEATKVAQELVARGQYPVPRIFKYLLNKLAQAGNIDSIAFFESHLDDNLMKQVSYSNRLCNAYMQCGRTDEFLERLITQANAADIDPAHLKSRFPAGGIMGILERERDALSKVKVLVEKLASRGITSPANCLWMHFFSEGSYAEAKEVYDRYLTNSKGEVLMFGNICKKARETNNTEVPSQLIEILNSRPDTSANAKGIVYSCWMDVLSATERYDEALSVLEKGLKDISLENLNTTALKRVKDGLAASNKTFPYTIPVKVKQEQPSPNTSDND</sequence>
<name>A0AAN8ZXK9_HALRR</name>
<dbReference type="GO" id="GO:0005634">
    <property type="term" value="C:nucleus"/>
    <property type="evidence" value="ECO:0007669"/>
    <property type="project" value="TreeGrafter"/>
</dbReference>
<dbReference type="GO" id="GO:0003730">
    <property type="term" value="F:mRNA 3'-UTR binding"/>
    <property type="evidence" value="ECO:0007669"/>
    <property type="project" value="TreeGrafter"/>
</dbReference>
<dbReference type="PANTHER" id="PTHR46669">
    <property type="entry name" value="LEUCINE-RICH PPR MOTIF-CONTAINING PROTEIN, MITOCHONDRIAL"/>
    <property type="match status" value="1"/>
</dbReference>
<dbReference type="Pfam" id="PF13812">
    <property type="entry name" value="PPR_3"/>
    <property type="match status" value="1"/>
</dbReference>
<accession>A0AAN8ZXK9</accession>
<keyword evidence="6" id="KW-1185">Reference proteome</keyword>
<dbReference type="InterPro" id="IPR011990">
    <property type="entry name" value="TPR-like_helical_dom_sf"/>
</dbReference>
<evidence type="ECO:0000259" key="4">
    <source>
        <dbReference type="Pfam" id="PF17177"/>
    </source>
</evidence>
<dbReference type="Proteomes" id="UP001381693">
    <property type="component" value="Unassembled WGS sequence"/>
</dbReference>
<dbReference type="PROSITE" id="PS51375">
    <property type="entry name" value="PPR"/>
    <property type="match status" value="2"/>
</dbReference>
<evidence type="ECO:0000313" key="5">
    <source>
        <dbReference type="EMBL" id="KAK7057041.1"/>
    </source>
</evidence>
<dbReference type="GO" id="GO:0005739">
    <property type="term" value="C:mitochondrion"/>
    <property type="evidence" value="ECO:0007669"/>
    <property type="project" value="TreeGrafter"/>
</dbReference>
<protein>
    <recommendedName>
        <fullName evidence="4">PROP1-like PPR domain-containing protein</fullName>
    </recommendedName>
</protein>
<feature type="region of interest" description="Disordered" evidence="3">
    <location>
        <begin position="1033"/>
        <end position="1052"/>
    </location>
</feature>
<feature type="domain" description="PROP1-like PPR" evidence="4">
    <location>
        <begin position="202"/>
        <end position="316"/>
    </location>
</feature>
<dbReference type="InterPro" id="IPR002885">
    <property type="entry name" value="PPR_rpt"/>
</dbReference>
<comment type="caution">
    <text evidence="5">The sequence shown here is derived from an EMBL/GenBank/DDBJ whole genome shotgun (WGS) entry which is preliminary data.</text>
</comment>
<dbReference type="InterPro" id="IPR033443">
    <property type="entry name" value="PROP1-like_PPR_dom"/>
</dbReference>
<dbReference type="PANTHER" id="PTHR46669:SF1">
    <property type="entry name" value="LEUCINE-RICH PPR MOTIF-CONTAINING PROTEIN, MITOCHONDRIAL"/>
    <property type="match status" value="1"/>
</dbReference>
<evidence type="ECO:0000256" key="1">
    <source>
        <dbReference type="ARBA" id="ARBA00022737"/>
    </source>
</evidence>
<dbReference type="Pfam" id="PF17177">
    <property type="entry name" value="PPR_long"/>
    <property type="match status" value="1"/>
</dbReference>
<evidence type="ECO:0000256" key="3">
    <source>
        <dbReference type="SAM" id="MobiDB-lite"/>
    </source>
</evidence>
<evidence type="ECO:0000313" key="6">
    <source>
        <dbReference type="Proteomes" id="UP001381693"/>
    </source>
</evidence>
<keyword evidence="1" id="KW-0677">Repeat</keyword>
<dbReference type="InterPro" id="IPR033490">
    <property type="entry name" value="LRP130"/>
</dbReference>
<feature type="compositionally biased region" description="Low complexity" evidence="3">
    <location>
        <begin position="1041"/>
        <end position="1052"/>
    </location>
</feature>
<dbReference type="GO" id="GO:0070129">
    <property type="term" value="P:regulation of mitochondrial translation"/>
    <property type="evidence" value="ECO:0007669"/>
    <property type="project" value="TreeGrafter"/>
</dbReference>
<proteinExistence type="predicted"/>
<feature type="region of interest" description="Disordered" evidence="3">
    <location>
        <begin position="559"/>
        <end position="584"/>
    </location>
</feature>
<dbReference type="Pfam" id="PF01535">
    <property type="entry name" value="PPR"/>
    <property type="match status" value="1"/>
</dbReference>
<evidence type="ECO:0000256" key="2">
    <source>
        <dbReference type="PROSITE-ProRule" id="PRU00708"/>
    </source>
</evidence>
<feature type="compositionally biased region" description="Acidic residues" evidence="3">
    <location>
        <begin position="563"/>
        <end position="577"/>
    </location>
</feature>